<gene>
    <name evidence="1" type="ORF">TM35_000011200</name>
</gene>
<evidence type="ECO:0000313" key="2">
    <source>
        <dbReference type="Proteomes" id="UP000192257"/>
    </source>
</evidence>
<dbReference type="VEuPathDB" id="TriTrypDB:TM35_000011200"/>
<dbReference type="Proteomes" id="UP000192257">
    <property type="component" value="Unassembled WGS sequence"/>
</dbReference>
<dbReference type="Gene3D" id="3.40.50.150">
    <property type="entry name" value="Vaccinia Virus protein VP39"/>
    <property type="match status" value="1"/>
</dbReference>
<dbReference type="RefSeq" id="XP_028887309.1">
    <property type="nucleotide sequence ID" value="XM_029020801.1"/>
</dbReference>
<dbReference type="EMBL" id="NBCO01000001">
    <property type="protein sequence ID" value="ORC93243.1"/>
    <property type="molecule type" value="Genomic_DNA"/>
</dbReference>
<dbReference type="SUPFAM" id="SSF53335">
    <property type="entry name" value="S-adenosyl-L-methionine-dependent methyltransferases"/>
    <property type="match status" value="1"/>
</dbReference>
<dbReference type="OrthoDB" id="245628at2759"/>
<evidence type="ECO:0008006" key="3">
    <source>
        <dbReference type="Google" id="ProtNLM"/>
    </source>
</evidence>
<evidence type="ECO:0000313" key="1">
    <source>
        <dbReference type="EMBL" id="ORC93243.1"/>
    </source>
</evidence>
<comment type="caution">
    <text evidence="1">The sequence shown here is derived from an EMBL/GenBank/DDBJ whole genome shotgun (WGS) entry which is preliminary data.</text>
</comment>
<accession>A0A1X0P9D5</accession>
<sequence length="753" mass="85807">MLLPRRQFCAVGMYASCRLHSLMLCPKQHQRCSYHHSHRSPVVCRGVGECQQHIRLLRQEMGGARTLLAVHEAAVRFVAAVHTTVLFPRDVVGGVEDFAARLARAHAELTAVEEFGAWLQAAVPPTAEFISAAELTRLVLSFGRYHRGVRWGGEWHRGGYLLHPWHNTYCPATHAEQMPYVHLLQWMLHTKPRRHNTSQHINTNNEDTNDCGGLLNEPFSSRDEAMRIWNALETFTPPSWKNAASTGSNTGFTALDCGCHSGYMTDLLLKAGAHHIVGVDVSKHTLGSAEATVHEHLQERRSTGHVAKRVHFMRCDILPEWETVAPKENGGTPLKESVLTVAAKRRRREARQHNIAVDPDSVEKEKNFDPVDFLVFHPPAKPLFPSWPSLEDAFNSRDFAGSDLGISHPHSSLPVLREILQQLLFVSSNEMDNSSSRQHRRKIPLIKEGGYVAFILPRTFDPKSILEYTSLEPLLDSGGFGVTPVMPLGDVVVTTLEGSYELVLRRRYSLKEMLDDSEATHRQDMRYIRAFAHPQFHKRIERELQDFYKVHQMIDLLVLRKKKLSKNTDTFYNGDHNNVNEKSHSNNGRTTEPLQYEESFEFTEYIPANAPSPAHHWTEVTPSYSYLEEEFFGGNKVITASGLEKGTISTPGVTHEQNFLAVGHTIPPMRRNNLHGDDELSQSELHTVRRNLQNYRNLFAKELKEKRSGRLRKMALQPLDKQEWYIDEKLVKSESAKVDLMNELSRFDMQDWD</sequence>
<dbReference type="CDD" id="cd02440">
    <property type="entry name" value="AdoMet_MTases"/>
    <property type="match status" value="1"/>
</dbReference>
<reference evidence="1 2" key="1">
    <citation type="submission" date="2017-03" db="EMBL/GenBank/DDBJ databases">
        <title>An alternative strategy for trypanosome survival in the mammalian bloodstream revealed through genome and transcriptome analysis of the ubiquitous bovine parasite Trypanosoma (Megatrypanum) theileri.</title>
        <authorList>
            <person name="Kelly S."/>
            <person name="Ivens A."/>
            <person name="Mott A."/>
            <person name="O'Neill E."/>
            <person name="Emms D."/>
            <person name="Macleod O."/>
            <person name="Voorheis P."/>
            <person name="Matthews J."/>
            <person name="Matthews K."/>
            <person name="Carrington M."/>
        </authorList>
    </citation>
    <scope>NUCLEOTIDE SEQUENCE [LARGE SCALE GENOMIC DNA]</scope>
    <source>
        <strain evidence="1">Edinburgh</strain>
    </source>
</reference>
<protein>
    <recommendedName>
        <fullName evidence="3">Methyltransferase domain-containing protein</fullName>
    </recommendedName>
</protein>
<name>A0A1X0P9D5_9TRYP</name>
<dbReference type="GeneID" id="39980581"/>
<keyword evidence="2" id="KW-1185">Reference proteome</keyword>
<dbReference type="AlphaFoldDB" id="A0A1X0P9D5"/>
<proteinExistence type="predicted"/>
<dbReference type="STRING" id="67003.A0A1X0P9D5"/>
<dbReference type="InterPro" id="IPR029063">
    <property type="entry name" value="SAM-dependent_MTases_sf"/>
</dbReference>
<organism evidence="1 2">
    <name type="scientific">Trypanosoma theileri</name>
    <dbReference type="NCBI Taxonomy" id="67003"/>
    <lineage>
        <taxon>Eukaryota</taxon>
        <taxon>Discoba</taxon>
        <taxon>Euglenozoa</taxon>
        <taxon>Kinetoplastea</taxon>
        <taxon>Metakinetoplastina</taxon>
        <taxon>Trypanosomatida</taxon>
        <taxon>Trypanosomatidae</taxon>
        <taxon>Trypanosoma</taxon>
    </lineage>
</organism>